<dbReference type="AlphaFoldDB" id="G8LWJ7"/>
<evidence type="ECO:0000313" key="4">
    <source>
        <dbReference type="Proteomes" id="UP000005435"/>
    </source>
</evidence>
<dbReference type="HOGENOM" id="CLU_086909_1_0_9"/>
<keyword evidence="2" id="KW-1133">Transmembrane helix</keyword>
<name>G8LWJ7_ACECE</name>
<gene>
    <name evidence="3" type="ordered locus">Clocl_2068</name>
</gene>
<evidence type="ECO:0000313" key="3">
    <source>
        <dbReference type="EMBL" id="AEV68665.1"/>
    </source>
</evidence>
<evidence type="ECO:0008006" key="5">
    <source>
        <dbReference type="Google" id="ProtNLM"/>
    </source>
</evidence>
<feature type="region of interest" description="Disordered" evidence="1">
    <location>
        <begin position="53"/>
        <end position="105"/>
    </location>
</feature>
<dbReference type="Pfam" id="PF12685">
    <property type="entry name" value="SpoIIIAH"/>
    <property type="match status" value="1"/>
</dbReference>
<dbReference type="RefSeq" id="WP_014255245.1">
    <property type="nucleotide sequence ID" value="NC_016627.1"/>
</dbReference>
<reference evidence="3 4" key="2">
    <citation type="journal article" date="2012" name="Stand. Genomic Sci.">
        <title>Complete Genome Sequence of Clostridium clariflavum DSM 19732.</title>
        <authorList>
            <person name="Izquierdo J.A."/>
            <person name="Goodwin L."/>
            <person name="Davenport K.W."/>
            <person name="Teshima H."/>
            <person name="Bruce D."/>
            <person name="Detter C."/>
            <person name="Tapia R."/>
            <person name="Han S."/>
            <person name="Land M."/>
            <person name="Hauser L."/>
            <person name="Jeffries C.D."/>
            <person name="Han J."/>
            <person name="Pitluck S."/>
            <person name="Nolan M."/>
            <person name="Chen A."/>
            <person name="Huntemann M."/>
            <person name="Mavromatis K."/>
            <person name="Mikhailova N."/>
            <person name="Liolios K."/>
            <person name="Woyke T."/>
            <person name="Lynd L.R."/>
        </authorList>
    </citation>
    <scope>NUCLEOTIDE SEQUENCE [LARGE SCALE GENOMIC DNA]</scope>
    <source>
        <strain evidence="4">DSM 19732 / NBRC 101661 / EBR45</strain>
    </source>
</reference>
<proteinExistence type="predicted"/>
<evidence type="ECO:0000256" key="2">
    <source>
        <dbReference type="SAM" id="Phobius"/>
    </source>
</evidence>
<dbReference type="EMBL" id="CP003065">
    <property type="protein sequence ID" value="AEV68665.1"/>
    <property type="molecule type" value="Genomic_DNA"/>
</dbReference>
<dbReference type="OrthoDB" id="1707181at2"/>
<feature type="compositionally biased region" description="Basic and acidic residues" evidence="1">
    <location>
        <begin position="63"/>
        <end position="101"/>
    </location>
</feature>
<dbReference type="InterPro" id="IPR024232">
    <property type="entry name" value="SpoIIIAH"/>
</dbReference>
<sequence precursor="true">MVVFKRKQIVVLSLILMIVIAGYLQYSYKKSSVSVSNEMLDTDSPRLGEAVYVDNSDSLGSEVAEKTEDADKKDNKKEDKKENKKEDKKEDKKDEKKDSGKEVQASKQANEFFAQAKMDKDVTRGKNKDELEQITKDPNADKELKAQANKKILALIDKSEKEMAIETLIKEKGYSDVVVFIADDGSVDIVVKAQSLTDVEATQIADIASRQANVAISDVHVRTVF</sequence>
<protein>
    <recommendedName>
        <fullName evidence="5">Stage III sporulation protein AH</fullName>
    </recommendedName>
</protein>
<accession>G8LWJ7</accession>
<feature type="transmembrane region" description="Helical" evidence="2">
    <location>
        <begin position="9"/>
        <end position="28"/>
    </location>
</feature>
<keyword evidence="2" id="KW-0812">Transmembrane</keyword>
<keyword evidence="4" id="KW-1185">Reference proteome</keyword>
<dbReference type="Gene3D" id="1.10.287.4300">
    <property type="entry name" value="Stage III sporulation protein AH-like"/>
    <property type="match status" value="1"/>
</dbReference>
<organism evidence="3 4">
    <name type="scientific">Acetivibrio clariflavus (strain DSM 19732 / NBRC 101661 / EBR45)</name>
    <name type="common">Clostridium clariflavum</name>
    <dbReference type="NCBI Taxonomy" id="720554"/>
    <lineage>
        <taxon>Bacteria</taxon>
        <taxon>Bacillati</taxon>
        <taxon>Bacillota</taxon>
        <taxon>Clostridia</taxon>
        <taxon>Eubacteriales</taxon>
        <taxon>Oscillospiraceae</taxon>
        <taxon>Acetivibrio</taxon>
    </lineage>
</organism>
<dbReference type="STRING" id="720554.Clocl_2068"/>
<dbReference type="Proteomes" id="UP000005435">
    <property type="component" value="Chromosome"/>
</dbReference>
<dbReference type="InterPro" id="IPR038503">
    <property type="entry name" value="SpoIIIAH_sf"/>
</dbReference>
<evidence type="ECO:0000256" key="1">
    <source>
        <dbReference type="SAM" id="MobiDB-lite"/>
    </source>
</evidence>
<dbReference type="eggNOG" id="ENOG5032YS3">
    <property type="taxonomic scope" value="Bacteria"/>
</dbReference>
<reference evidence="4" key="1">
    <citation type="submission" date="2011-12" db="EMBL/GenBank/DDBJ databases">
        <title>Complete sequence of Clostridium clariflavum DSM 19732.</title>
        <authorList>
            <consortium name="US DOE Joint Genome Institute"/>
            <person name="Lucas S."/>
            <person name="Han J."/>
            <person name="Lapidus A."/>
            <person name="Cheng J.-F."/>
            <person name="Goodwin L."/>
            <person name="Pitluck S."/>
            <person name="Peters L."/>
            <person name="Teshima H."/>
            <person name="Detter J.C."/>
            <person name="Han C."/>
            <person name="Tapia R."/>
            <person name="Land M."/>
            <person name="Hauser L."/>
            <person name="Kyrpides N."/>
            <person name="Ivanova N."/>
            <person name="Pagani I."/>
            <person name="Kitzmiller T."/>
            <person name="Lynd L."/>
            <person name="Izquierdo J."/>
            <person name="Woyke T."/>
        </authorList>
    </citation>
    <scope>NUCLEOTIDE SEQUENCE [LARGE SCALE GENOMIC DNA]</scope>
    <source>
        <strain evidence="4">DSM 19732 / NBRC 101661 / EBR45</strain>
    </source>
</reference>
<dbReference type="KEGG" id="ccl:Clocl_2068"/>
<keyword evidence="2" id="KW-0472">Membrane</keyword>